<evidence type="ECO:0000259" key="6">
    <source>
        <dbReference type="Pfam" id="PF13515"/>
    </source>
</evidence>
<dbReference type="InterPro" id="IPR023214">
    <property type="entry name" value="HAD_sf"/>
</dbReference>
<dbReference type="Gene3D" id="3.40.50.1000">
    <property type="entry name" value="HAD superfamily/HAD-like"/>
    <property type="match status" value="1"/>
</dbReference>
<feature type="transmembrane region" description="Helical" evidence="5">
    <location>
        <begin position="65"/>
        <end position="85"/>
    </location>
</feature>
<comment type="subcellular location">
    <subcellularLocation>
        <location evidence="1">Membrane</location>
        <topology evidence="1">Multi-pass membrane protein</topology>
    </subcellularLocation>
</comment>
<dbReference type="RefSeq" id="WP_087018736.1">
    <property type="nucleotide sequence ID" value="NZ_CP178353.1"/>
</dbReference>
<feature type="transmembrane region" description="Helical" evidence="5">
    <location>
        <begin position="91"/>
        <end position="109"/>
    </location>
</feature>
<feature type="transmembrane region" description="Helical" evidence="5">
    <location>
        <begin position="138"/>
        <end position="159"/>
    </location>
</feature>
<dbReference type="Pfam" id="PF13515">
    <property type="entry name" value="FUSC_2"/>
    <property type="match status" value="1"/>
</dbReference>
<dbReference type="InterPro" id="IPR049453">
    <property type="entry name" value="Memb_transporter_dom"/>
</dbReference>
<sequence>MYEKLRRLPPVGMRIIKSAVGVMLGFVTYFLRGCQGAPFYTALSVLWCMRPYDADSKNMAIQRTIGTFLGGLYGLIVILIDLHSPLNGHEFARFMVVGLCIIPIIYTTVLLGRRNASYFACVVFLSITVMHITDPNPYLFVLNRVLDTLIGIAISMVVNRARLPHRTRRDILFVSGMNHTLTECETLNNYSKVELNRMLDDGMNFTVSTIRTPASLVEDLRDIRLRLPVIAMDGAVLYDIKENRYLNTAALPAEDTHALCTLLEQQGMDVFVNVIEDNRWMIYYDMLCNEAERSIYAKLRRSPYRNYMHRRPPEGTRAVYLMVIEHRDRVQKVYDLLERTGWTTRCRVVSYDSDDYPDYRYIKIYHPQATRENMAACLAQRIGMTNVVRIGSVPGHCDVLVPHAGNAAVKKLRQLYEPYLWEKDMVPQRCTAGEMASDA</sequence>
<dbReference type="EMBL" id="NHOC01000005">
    <property type="protein sequence ID" value="OUM20383.1"/>
    <property type="molecule type" value="Genomic_DNA"/>
</dbReference>
<dbReference type="InterPro" id="IPR036412">
    <property type="entry name" value="HAD-like_sf"/>
</dbReference>
<dbReference type="Pfam" id="PF08282">
    <property type="entry name" value="Hydrolase_3"/>
    <property type="match status" value="1"/>
</dbReference>
<evidence type="ECO:0000313" key="7">
    <source>
        <dbReference type="EMBL" id="OUM20383.1"/>
    </source>
</evidence>
<protein>
    <recommendedName>
        <fullName evidence="6">Integral membrane bound transporter domain-containing protein</fullName>
    </recommendedName>
</protein>
<accession>A0A252F3L5</accession>
<evidence type="ECO:0000256" key="4">
    <source>
        <dbReference type="ARBA" id="ARBA00023136"/>
    </source>
</evidence>
<evidence type="ECO:0000256" key="5">
    <source>
        <dbReference type="SAM" id="Phobius"/>
    </source>
</evidence>
<organism evidence="7 8">
    <name type="scientific">Butyricicoccus porcorum</name>
    <dbReference type="NCBI Taxonomy" id="1945634"/>
    <lineage>
        <taxon>Bacteria</taxon>
        <taxon>Bacillati</taxon>
        <taxon>Bacillota</taxon>
        <taxon>Clostridia</taxon>
        <taxon>Eubacteriales</taxon>
        <taxon>Butyricicoccaceae</taxon>
        <taxon>Butyricicoccus</taxon>
    </lineage>
</organism>
<dbReference type="AlphaFoldDB" id="A0A252F3L5"/>
<evidence type="ECO:0000256" key="2">
    <source>
        <dbReference type="ARBA" id="ARBA00022692"/>
    </source>
</evidence>
<feature type="transmembrane region" description="Helical" evidence="5">
    <location>
        <begin position="116"/>
        <end position="132"/>
    </location>
</feature>
<feature type="transmembrane region" description="Helical" evidence="5">
    <location>
        <begin position="12"/>
        <end position="31"/>
    </location>
</feature>
<gene>
    <name evidence="7" type="ORF">CBW42_05960</name>
</gene>
<feature type="domain" description="Integral membrane bound transporter" evidence="6">
    <location>
        <begin position="36"/>
        <end position="158"/>
    </location>
</feature>
<evidence type="ECO:0000256" key="1">
    <source>
        <dbReference type="ARBA" id="ARBA00004141"/>
    </source>
</evidence>
<evidence type="ECO:0000313" key="8">
    <source>
        <dbReference type="Proteomes" id="UP000194903"/>
    </source>
</evidence>
<comment type="caution">
    <text evidence="7">The sequence shown here is derived from an EMBL/GenBank/DDBJ whole genome shotgun (WGS) entry which is preliminary data.</text>
</comment>
<keyword evidence="8" id="KW-1185">Reference proteome</keyword>
<dbReference type="Gene3D" id="3.30.1240.10">
    <property type="match status" value="1"/>
</dbReference>
<dbReference type="OrthoDB" id="1653617at2"/>
<dbReference type="Proteomes" id="UP000194903">
    <property type="component" value="Unassembled WGS sequence"/>
</dbReference>
<keyword evidence="4 5" id="KW-0472">Membrane</keyword>
<dbReference type="GO" id="GO:0016020">
    <property type="term" value="C:membrane"/>
    <property type="evidence" value="ECO:0007669"/>
    <property type="project" value="UniProtKB-SubCell"/>
</dbReference>
<keyword evidence="3 5" id="KW-1133">Transmembrane helix</keyword>
<evidence type="ECO:0000256" key="3">
    <source>
        <dbReference type="ARBA" id="ARBA00022989"/>
    </source>
</evidence>
<reference evidence="7 8" key="1">
    <citation type="submission" date="2017-05" db="EMBL/GenBank/DDBJ databases">
        <title>Butyricicoccus porcorum sp. nov. a butyrate-producing bacterium from the swine intestinal tract.</title>
        <authorList>
            <person name="Trachsel J."/>
            <person name="Humphrey S."/>
            <person name="Allen H.K."/>
        </authorList>
    </citation>
    <scope>NUCLEOTIDE SEQUENCE [LARGE SCALE GENOMIC DNA]</scope>
    <source>
        <strain evidence="7">BB10</strain>
    </source>
</reference>
<keyword evidence="2 5" id="KW-0812">Transmembrane</keyword>
<proteinExistence type="predicted"/>
<name>A0A252F3L5_9FIRM</name>
<dbReference type="SUPFAM" id="SSF56784">
    <property type="entry name" value="HAD-like"/>
    <property type="match status" value="1"/>
</dbReference>